<dbReference type="Proteomes" id="UP001465976">
    <property type="component" value="Unassembled WGS sequence"/>
</dbReference>
<accession>A0ABR3EIF1</accession>
<dbReference type="Gene3D" id="3.30.460.40">
    <property type="match status" value="1"/>
</dbReference>
<protein>
    <submittedName>
        <fullName evidence="1">Uncharacterized protein</fullName>
    </submittedName>
</protein>
<gene>
    <name evidence="1" type="ORF">V5O48_019431</name>
</gene>
<evidence type="ECO:0000313" key="2">
    <source>
        <dbReference type="Proteomes" id="UP001465976"/>
    </source>
</evidence>
<comment type="caution">
    <text evidence="1">The sequence shown here is derived from an EMBL/GenBank/DDBJ whole genome shotgun (WGS) entry which is preliminary data.</text>
</comment>
<dbReference type="InterPro" id="IPR043519">
    <property type="entry name" value="NT_sf"/>
</dbReference>
<keyword evidence="2" id="KW-1185">Reference proteome</keyword>
<evidence type="ECO:0000313" key="1">
    <source>
        <dbReference type="EMBL" id="KAL0562653.1"/>
    </source>
</evidence>
<organism evidence="1 2">
    <name type="scientific">Marasmius crinis-equi</name>
    <dbReference type="NCBI Taxonomy" id="585013"/>
    <lineage>
        <taxon>Eukaryota</taxon>
        <taxon>Fungi</taxon>
        <taxon>Dikarya</taxon>
        <taxon>Basidiomycota</taxon>
        <taxon>Agaricomycotina</taxon>
        <taxon>Agaricomycetes</taxon>
        <taxon>Agaricomycetidae</taxon>
        <taxon>Agaricales</taxon>
        <taxon>Marasmiineae</taxon>
        <taxon>Marasmiaceae</taxon>
        <taxon>Marasmius</taxon>
    </lineage>
</organism>
<feature type="non-terminal residue" evidence="1">
    <location>
        <position position="173"/>
    </location>
</feature>
<proteinExistence type="predicted"/>
<dbReference type="SUPFAM" id="SSF81301">
    <property type="entry name" value="Nucleotidyltransferase"/>
    <property type="match status" value="1"/>
</dbReference>
<dbReference type="EMBL" id="JBAHYK010004897">
    <property type="protein sequence ID" value="KAL0562653.1"/>
    <property type="molecule type" value="Genomic_DNA"/>
</dbReference>
<sequence>MPFEPTREQVDRATDAIVKVLRDLGLSCCLVGGVACTAYGMTRTPHDVDMIVMGWEYDEEDLKQRVTAMNPAFYTLPSQDPSATYRVLFYRFPDTGGISYSTTHKCKVDLLLPKDATAMRIPTVPVDRMWQNTSHNPPFPLMPPLPTLLLKLQAWQDHRESDKIHFHDKLPQD</sequence>
<reference evidence="1 2" key="1">
    <citation type="submission" date="2024-02" db="EMBL/GenBank/DDBJ databases">
        <title>A draft genome for the cacao thread blight pathogen Marasmius crinis-equi.</title>
        <authorList>
            <person name="Cohen S.P."/>
            <person name="Baruah I.K."/>
            <person name="Amoako-Attah I."/>
            <person name="Bukari Y."/>
            <person name="Meinhardt L.W."/>
            <person name="Bailey B.A."/>
        </authorList>
    </citation>
    <scope>NUCLEOTIDE SEQUENCE [LARGE SCALE GENOMIC DNA]</scope>
    <source>
        <strain evidence="1 2">GH-76</strain>
    </source>
</reference>
<name>A0ABR3EIF1_9AGAR</name>